<feature type="transmembrane region" description="Helical" evidence="3">
    <location>
        <begin position="6"/>
        <end position="29"/>
    </location>
</feature>
<evidence type="ECO:0000256" key="2">
    <source>
        <dbReference type="ARBA" id="ARBA00007357"/>
    </source>
</evidence>
<feature type="domain" description="Peptidase M13 N-terminal" evidence="4">
    <location>
        <begin position="78"/>
        <end position="109"/>
    </location>
</feature>
<keyword evidence="3" id="KW-0472">Membrane</keyword>
<dbReference type="InterPro" id="IPR000718">
    <property type="entry name" value="Peptidase_M13"/>
</dbReference>
<dbReference type="GO" id="GO:0016485">
    <property type="term" value="P:protein processing"/>
    <property type="evidence" value="ECO:0007669"/>
    <property type="project" value="TreeGrafter"/>
</dbReference>
<dbReference type="EMBL" id="GEZM01045556">
    <property type="protein sequence ID" value="JAV77750.1"/>
    <property type="molecule type" value="Transcribed_RNA"/>
</dbReference>
<dbReference type="InterPro" id="IPR024079">
    <property type="entry name" value="MetalloPept_cat_dom_sf"/>
</dbReference>
<dbReference type="AlphaFoldDB" id="A0A1Y1LZC8"/>
<sequence>MKRCPILVSTVICYMTRLSLISVVIALYIKTDGAIHAEVMASSQPILNLDSLRNVCTTPACLCASSSILNNMDPSVDPCDDFHEFVCGNYLKTTNIPDDQHSIGTMNKRNSYTRHA</sequence>
<dbReference type="PANTHER" id="PTHR11733:SF224">
    <property type="entry name" value="NEPRILYSIN-2"/>
    <property type="match status" value="1"/>
</dbReference>
<dbReference type="GO" id="GO:0005886">
    <property type="term" value="C:plasma membrane"/>
    <property type="evidence" value="ECO:0007669"/>
    <property type="project" value="UniProtKB-SubCell"/>
</dbReference>
<keyword evidence="3" id="KW-1133">Transmembrane helix</keyword>
<comment type="subcellular location">
    <subcellularLocation>
        <location evidence="1">Cell membrane</location>
        <topology evidence="1">Single-pass type II membrane protein</topology>
    </subcellularLocation>
</comment>
<evidence type="ECO:0000313" key="5">
    <source>
        <dbReference type="EMBL" id="JAV77750.1"/>
    </source>
</evidence>
<evidence type="ECO:0000256" key="3">
    <source>
        <dbReference type="SAM" id="Phobius"/>
    </source>
</evidence>
<comment type="similarity">
    <text evidence="2">Belongs to the peptidase M13 family.</text>
</comment>
<dbReference type="Pfam" id="PF05649">
    <property type="entry name" value="Peptidase_M13_N"/>
    <property type="match status" value="1"/>
</dbReference>
<dbReference type="SUPFAM" id="SSF55486">
    <property type="entry name" value="Metalloproteases ('zincins'), catalytic domain"/>
    <property type="match status" value="1"/>
</dbReference>
<dbReference type="InterPro" id="IPR008753">
    <property type="entry name" value="Peptidase_M13_N"/>
</dbReference>
<reference evidence="5" key="1">
    <citation type="journal article" date="2016" name="Sci. Rep.">
        <title>Molecular characterization of firefly nuptial gifts: a multi-omics approach sheds light on postcopulatory sexual selection.</title>
        <authorList>
            <person name="Al-Wathiqui N."/>
            <person name="Fallon T.R."/>
            <person name="South A."/>
            <person name="Weng J.K."/>
            <person name="Lewis S.M."/>
        </authorList>
    </citation>
    <scope>NUCLEOTIDE SEQUENCE</scope>
</reference>
<dbReference type="Gene3D" id="3.40.390.10">
    <property type="entry name" value="Collagenase (Catalytic Domain)"/>
    <property type="match status" value="1"/>
</dbReference>
<proteinExistence type="inferred from homology"/>
<keyword evidence="3" id="KW-0812">Transmembrane</keyword>
<accession>A0A1Y1LZC8</accession>
<dbReference type="PROSITE" id="PS51885">
    <property type="entry name" value="NEPRILYSIN"/>
    <property type="match status" value="1"/>
</dbReference>
<name>A0A1Y1LZC8_PHOPY</name>
<protein>
    <recommendedName>
        <fullName evidence="4">Peptidase M13 N-terminal domain-containing protein</fullName>
    </recommendedName>
</protein>
<evidence type="ECO:0000259" key="4">
    <source>
        <dbReference type="Pfam" id="PF05649"/>
    </source>
</evidence>
<dbReference type="GO" id="GO:0004222">
    <property type="term" value="F:metalloendopeptidase activity"/>
    <property type="evidence" value="ECO:0007669"/>
    <property type="project" value="InterPro"/>
</dbReference>
<dbReference type="PANTHER" id="PTHR11733">
    <property type="entry name" value="ZINC METALLOPROTEASE FAMILY M13 NEPRILYSIN-RELATED"/>
    <property type="match status" value="1"/>
</dbReference>
<organism evidence="5">
    <name type="scientific">Photinus pyralis</name>
    <name type="common">Common eastern firefly</name>
    <name type="synonym">Lampyris pyralis</name>
    <dbReference type="NCBI Taxonomy" id="7054"/>
    <lineage>
        <taxon>Eukaryota</taxon>
        <taxon>Metazoa</taxon>
        <taxon>Ecdysozoa</taxon>
        <taxon>Arthropoda</taxon>
        <taxon>Hexapoda</taxon>
        <taxon>Insecta</taxon>
        <taxon>Pterygota</taxon>
        <taxon>Neoptera</taxon>
        <taxon>Endopterygota</taxon>
        <taxon>Coleoptera</taxon>
        <taxon>Polyphaga</taxon>
        <taxon>Elateriformia</taxon>
        <taxon>Elateroidea</taxon>
        <taxon>Lampyridae</taxon>
        <taxon>Lampyrinae</taxon>
        <taxon>Photinus</taxon>
    </lineage>
</organism>
<evidence type="ECO:0000256" key="1">
    <source>
        <dbReference type="ARBA" id="ARBA00004401"/>
    </source>
</evidence>